<dbReference type="GO" id="GO:0008234">
    <property type="term" value="F:cysteine-type peptidase activity"/>
    <property type="evidence" value="ECO:0007669"/>
    <property type="project" value="UniProtKB-KW"/>
</dbReference>
<keyword evidence="4" id="KW-0788">Thiol protease</keyword>
<feature type="region of interest" description="Disordered" evidence="5">
    <location>
        <begin position="292"/>
        <end position="318"/>
    </location>
</feature>
<feature type="compositionally biased region" description="Low complexity" evidence="5">
    <location>
        <begin position="364"/>
        <end position="377"/>
    </location>
</feature>
<evidence type="ECO:0000259" key="6">
    <source>
        <dbReference type="PROSITE" id="PS51935"/>
    </source>
</evidence>
<comment type="similarity">
    <text evidence="1">Belongs to the peptidase C40 family.</text>
</comment>
<keyword evidence="2" id="KW-0645">Protease</keyword>
<sequence>MLVRDRQPTVSGGAGMTVCDDPDLVTSSRAPSSGGRGGRHRADPRDPVASPSGNPRPESGRLTATWVLAALLGMATIGTLPSAAPITSSSARAGRDAPPPADETRLRALRAGEGLSGLVGLPPAPRPAPAEELRPAEFTTNLPDDRARIAVDTAMAQLGLPYQWGGNGPAAGDPGFDCSGLTTFAYAAAGITLPRTAHTQYYAGPHVSDGAALQPGDLVFYGTAAKVHHVGMYIGEGRMVNAPTFGTPVRTSYYRWRGDDYLGATRPAATGEPSTGLLPYVAPLAPPLISASPPAFEAPPAPLPPGPLPQPSDSLPPEPVTAAAAIAASDLPAELSATDTGPPVGGETPGLVGPGAGDLPPGVATPSAPDGATPPDGAGIGPAAGQGAGFVGPPGVGTPDVPEPRAPAAGPSAGEPTPSAAPVPDTAPVAAFSAESPSAGRSTAAAGPGSVAGSAPAAGPGSAAGSAPAAGPGSAAAPASGSEPSTGPGAAPDPAAPRDPAATPAPPVPRELTLPGGPVALTPVEQRASGVPALPAAGGGVWTDGGCTVITLDSPTVVDTAGPGTSITVGYRDGTTQSFTVRYRATMTTAEAARLLADAPAGQLLVLAQAGPDSWVVLTAS</sequence>
<organism evidence="7 8">
    <name type="scientific">Pseudonocardia bannensis</name>
    <dbReference type="NCBI Taxonomy" id="630973"/>
    <lineage>
        <taxon>Bacteria</taxon>
        <taxon>Bacillati</taxon>
        <taxon>Actinomycetota</taxon>
        <taxon>Actinomycetes</taxon>
        <taxon>Pseudonocardiales</taxon>
        <taxon>Pseudonocardiaceae</taxon>
        <taxon>Pseudonocardia</taxon>
    </lineage>
</organism>
<protein>
    <recommendedName>
        <fullName evidence="6">NlpC/P60 domain-containing protein</fullName>
    </recommendedName>
</protein>
<feature type="region of interest" description="Disordered" evidence="5">
    <location>
        <begin position="82"/>
        <end position="102"/>
    </location>
</feature>
<evidence type="ECO:0000256" key="2">
    <source>
        <dbReference type="ARBA" id="ARBA00022670"/>
    </source>
</evidence>
<dbReference type="PANTHER" id="PTHR47359">
    <property type="entry name" value="PEPTIDOGLYCAN DL-ENDOPEPTIDASE CWLO"/>
    <property type="match status" value="1"/>
</dbReference>
<evidence type="ECO:0000256" key="3">
    <source>
        <dbReference type="ARBA" id="ARBA00022801"/>
    </source>
</evidence>
<comment type="caution">
    <text evidence="7">The sequence shown here is derived from an EMBL/GenBank/DDBJ whole genome shotgun (WGS) entry which is preliminary data.</text>
</comment>
<dbReference type="Proteomes" id="UP000586918">
    <property type="component" value="Unassembled WGS sequence"/>
</dbReference>
<dbReference type="InterPro" id="IPR000064">
    <property type="entry name" value="NLP_P60_dom"/>
</dbReference>
<dbReference type="GO" id="GO:0006508">
    <property type="term" value="P:proteolysis"/>
    <property type="evidence" value="ECO:0007669"/>
    <property type="project" value="UniProtKB-KW"/>
</dbReference>
<accession>A0A848DCV3</accession>
<evidence type="ECO:0000313" key="7">
    <source>
        <dbReference type="EMBL" id="NMH90431.1"/>
    </source>
</evidence>
<proteinExistence type="inferred from homology"/>
<evidence type="ECO:0000256" key="4">
    <source>
        <dbReference type="ARBA" id="ARBA00022807"/>
    </source>
</evidence>
<dbReference type="PANTHER" id="PTHR47359:SF3">
    <property type="entry name" value="NLP_P60 DOMAIN-CONTAINING PROTEIN-RELATED"/>
    <property type="match status" value="1"/>
</dbReference>
<feature type="region of interest" description="Disordered" evidence="5">
    <location>
        <begin position="1"/>
        <end position="60"/>
    </location>
</feature>
<dbReference type="EMBL" id="JAAXKZ010000004">
    <property type="protein sequence ID" value="NMH90431.1"/>
    <property type="molecule type" value="Genomic_DNA"/>
</dbReference>
<evidence type="ECO:0000313" key="8">
    <source>
        <dbReference type="Proteomes" id="UP000586918"/>
    </source>
</evidence>
<dbReference type="InterPro" id="IPR038765">
    <property type="entry name" value="Papain-like_cys_pep_sf"/>
</dbReference>
<dbReference type="PROSITE" id="PS51935">
    <property type="entry name" value="NLPC_P60"/>
    <property type="match status" value="1"/>
</dbReference>
<dbReference type="AlphaFoldDB" id="A0A848DCV3"/>
<gene>
    <name evidence="7" type="ORF">HF519_02275</name>
</gene>
<feature type="compositionally biased region" description="Low complexity" evidence="5">
    <location>
        <begin position="442"/>
        <end position="502"/>
    </location>
</feature>
<reference evidence="7 8" key="1">
    <citation type="submission" date="2020-04" db="EMBL/GenBank/DDBJ databases">
        <authorList>
            <person name="Klaysubun C."/>
            <person name="Duangmal K."/>
            <person name="Lipun K."/>
        </authorList>
    </citation>
    <scope>NUCLEOTIDE SEQUENCE [LARGE SCALE GENOMIC DNA]</scope>
    <source>
        <strain evidence="7 8">DSM 45300</strain>
    </source>
</reference>
<feature type="region of interest" description="Disordered" evidence="5">
    <location>
        <begin position="335"/>
        <end position="521"/>
    </location>
</feature>
<dbReference type="Pfam" id="PF00877">
    <property type="entry name" value="NLPC_P60"/>
    <property type="match status" value="1"/>
</dbReference>
<dbReference type="Gene3D" id="3.90.1720.10">
    <property type="entry name" value="endopeptidase domain like (from Nostoc punctiforme)"/>
    <property type="match status" value="1"/>
</dbReference>
<evidence type="ECO:0000256" key="5">
    <source>
        <dbReference type="SAM" id="MobiDB-lite"/>
    </source>
</evidence>
<keyword evidence="8" id="KW-1185">Reference proteome</keyword>
<evidence type="ECO:0000256" key="1">
    <source>
        <dbReference type="ARBA" id="ARBA00007074"/>
    </source>
</evidence>
<feature type="compositionally biased region" description="Gly residues" evidence="5">
    <location>
        <begin position="343"/>
        <end position="356"/>
    </location>
</feature>
<name>A0A848DCV3_9PSEU</name>
<dbReference type="SUPFAM" id="SSF54001">
    <property type="entry name" value="Cysteine proteinases"/>
    <property type="match status" value="1"/>
</dbReference>
<feature type="domain" description="NlpC/P60" evidence="6">
    <location>
        <begin position="144"/>
        <end position="269"/>
    </location>
</feature>
<feature type="compositionally biased region" description="Pro residues" evidence="5">
    <location>
        <begin position="296"/>
        <end position="318"/>
    </location>
</feature>
<feature type="compositionally biased region" description="Gly residues" evidence="5">
    <location>
        <begin position="378"/>
        <end position="395"/>
    </location>
</feature>
<keyword evidence="3" id="KW-0378">Hydrolase</keyword>
<dbReference type="InterPro" id="IPR051794">
    <property type="entry name" value="PG_Endopeptidase_C40"/>
</dbReference>
<feature type="compositionally biased region" description="Low complexity" evidence="5">
    <location>
        <begin position="416"/>
        <end position="431"/>
    </location>
</feature>